<dbReference type="GO" id="GO:0005886">
    <property type="term" value="C:plasma membrane"/>
    <property type="evidence" value="ECO:0007669"/>
    <property type="project" value="TreeGrafter"/>
</dbReference>
<reference evidence="5 6" key="1">
    <citation type="submission" date="2016-02" db="EMBL/GenBank/DDBJ databases">
        <title>Genome sequence of Clostridium thermobutyricum DSM 4928.</title>
        <authorList>
            <person name="Poehlein A."/>
            <person name="Daniel R."/>
        </authorList>
    </citation>
    <scope>NUCLEOTIDE SEQUENCE [LARGE SCALE GENOMIC DNA]</scope>
    <source>
        <strain evidence="5 6">DSM 4928</strain>
    </source>
</reference>
<comment type="caution">
    <text evidence="5">The sequence shown here is derived from an EMBL/GenBank/DDBJ whole genome shotgun (WGS) entry which is preliminary data.</text>
</comment>
<sequence length="528" mass="59638">MIKKINRFQGLRGFFIVIFFMLSVRLYFLQVMPTEKVQANYTNHQTELISDMKYMLLDTNGKDLNNYNKDYVIVIDSKPFKLNNYGEALQGLLAFNFIMKEEISTFSFNDIMKVPHGKSYYKVSKETFDKVKEIKNVKGVYTYIYDKKDTKDAWSIDAMFSNLDKVEAKENTLDYNLQSQIKDNELPSVNFYRDSNTVYSSKGLVENEKNKNIKLTIDKEIDEKINKVLLDEKYSKYDNISVMLLETETGKIRAMNQKDESYPNINLGMEGIGYEPGSIYKLLTYGAALEEGVITPNTMFKCKLKKCKNTYHGNISAKNALIKSCNDAFGEIGEQIGSKKLIEYAKKLGLYSRVLDIESKNKKEAVGTFKEEDAGIDNLAIGQSMTVTPIQMIGAINTFLNNGVYVKPQIVENILDSNEKNVTEYKIDKKIVFSNLTSSMVKEGMKDVVLYGTGEKAKVDGKTIYGKTGSGTFLDKTHCWFIGGFELNGKSYTMNILVPNVPEDGENSIGGGTVAAPIFSHIVSELSK</sequence>
<dbReference type="OrthoDB" id="2985542at2"/>
<proteinExistence type="predicted"/>
<comment type="subcellular location">
    <subcellularLocation>
        <location evidence="1">Membrane</location>
    </subcellularLocation>
</comment>
<keyword evidence="2 3" id="KW-0472">Membrane</keyword>
<dbReference type="RefSeq" id="WP_080022541.1">
    <property type="nucleotide sequence ID" value="NZ_LTAY01000034.1"/>
</dbReference>
<feature type="domain" description="Penicillin-binding protein transpeptidase" evidence="4">
    <location>
        <begin position="241"/>
        <end position="523"/>
    </location>
</feature>
<evidence type="ECO:0000259" key="4">
    <source>
        <dbReference type="Pfam" id="PF00905"/>
    </source>
</evidence>
<dbReference type="PANTHER" id="PTHR30627">
    <property type="entry name" value="PEPTIDOGLYCAN D,D-TRANSPEPTIDASE"/>
    <property type="match status" value="1"/>
</dbReference>
<dbReference type="GO" id="GO:0008800">
    <property type="term" value="F:beta-lactamase activity"/>
    <property type="evidence" value="ECO:0007669"/>
    <property type="project" value="UniProtKB-EC"/>
</dbReference>
<evidence type="ECO:0000313" key="6">
    <source>
        <dbReference type="Proteomes" id="UP000191448"/>
    </source>
</evidence>
<dbReference type="InterPro" id="IPR012338">
    <property type="entry name" value="Beta-lactam/transpept-like"/>
</dbReference>
<dbReference type="GO" id="GO:0008658">
    <property type="term" value="F:penicillin binding"/>
    <property type="evidence" value="ECO:0007669"/>
    <property type="project" value="InterPro"/>
</dbReference>
<evidence type="ECO:0000256" key="2">
    <source>
        <dbReference type="ARBA" id="ARBA00023136"/>
    </source>
</evidence>
<dbReference type="EMBL" id="LTAY01000034">
    <property type="protein sequence ID" value="OPX48318.1"/>
    <property type="molecule type" value="Genomic_DNA"/>
</dbReference>
<dbReference type="Proteomes" id="UP000191448">
    <property type="component" value="Unassembled WGS sequence"/>
</dbReference>
<protein>
    <submittedName>
        <fullName evidence="5">Stage V sporulation protein D</fullName>
    </submittedName>
</protein>
<dbReference type="AlphaFoldDB" id="A0A1V4SVW7"/>
<dbReference type="GO" id="GO:0046677">
    <property type="term" value="P:response to antibiotic"/>
    <property type="evidence" value="ECO:0007669"/>
    <property type="project" value="UniProtKB-KW"/>
</dbReference>
<name>A0A1V4SVW7_9CLOT</name>
<dbReference type="InterPro" id="IPR001460">
    <property type="entry name" value="PCN-bd_Tpept"/>
</dbReference>
<dbReference type="GO" id="GO:0071555">
    <property type="term" value="P:cell wall organization"/>
    <property type="evidence" value="ECO:0007669"/>
    <property type="project" value="TreeGrafter"/>
</dbReference>
<keyword evidence="3" id="KW-0812">Transmembrane</keyword>
<dbReference type="Pfam" id="PF00905">
    <property type="entry name" value="Transpeptidase"/>
    <property type="match status" value="1"/>
</dbReference>
<dbReference type="InterPro" id="IPR050515">
    <property type="entry name" value="Beta-lactam/transpept"/>
</dbReference>
<gene>
    <name evidence="5" type="primary">spoVD_1</name>
    <name evidence="5" type="ORF">CLTHE_13110</name>
</gene>
<accession>A0A1V4SVW7</accession>
<dbReference type="Gene3D" id="3.40.710.10">
    <property type="entry name" value="DD-peptidase/beta-lactamase superfamily"/>
    <property type="match status" value="1"/>
</dbReference>
<dbReference type="PANTHER" id="PTHR30627:SF1">
    <property type="entry name" value="PEPTIDOGLYCAN D,D-TRANSPEPTIDASE FTSI"/>
    <property type="match status" value="1"/>
</dbReference>
<evidence type="ECO:0000256" key="3">
    <source>
        <dbReference type="SAM" id="Phobius"/>
    </source>
</evidence>
<dbReference type="SUPFAM" id="SSF56601">
    <property type="entry name" value="beta-lactamase/transpeptidase-like"/>
    <property type="match status" value="1"/>
</dbReference>
<evidence type="ECO:0000313" key="5">
    <source>
        <dbReference type="EMBL" id="OPX48318.1"/>
    </source>
</evidence>
<keyword evidence="3" id="KW-1133">Transmembrane helix</keyword>
<evidence type="ECO:0000256" key="1">
    <source>
        <dbReference type="ARBA" id="ARBA00004370"/>
    </source>
</evidence>
<organism evidence="5 6">
    <name type="scientific">Clostridium thermobutyricum DSM 4928</name>
    <dbReference type="NCBI Taxonomy" id="1121339"/>
    <lineage>
        <taxon>Bacteria</taxon>
        <taxon>Bacillati</taxon>
        <taxon>Bacillota</taxon>
        <taxon>Clostridia</taxon>
        <taxon>Eubacteriales</taxon>
        <taxon>Clostridiaceae</taxon>
        <taxon>Clostridium</taxon>
    </lineage>
</organism>
<feature type="transmembrane region" description="Helical" evidence="3">
    <location>
        <begin position="12"/>
        <end position="29"/>
    </location>
</feature>